<dbReference type="GO" id="GO:0000978">
    <property type="term" value="F:RNA polymerase II cis-regulatory region sequence-specific DNA binding"/>
    <property type="evidence" value="ECO:0007669"/>
    <property type="project" value="InterPro"/>
</dbReference>
<dbReference type="GO" id="GO:0003707">
    <property type="term" value="F:nuclear steroid receptor activity"/>
    <property type="evidence" value="ECO:0007669"/>
    <property type="project" value="InterPro"/>
</dbReference>
<dbReference type="STRING" id="451379.A0A0N5AH54"/>
<evidence type="ECO:0000259" key="12">
    <source>
        <dbReference type="PROSITE" id="PS51030"/>
    </source>
</evidence>
<evidence type="ECO:0000313" key="14">
    <source>
        <dbReference type="Proteomes" id="UP000046393"/>
    </source>
</evidence>
<dbReference type="PRINTS" id="PR00047">
    <property type="entry name" value="STROIDFINGER"/>
</dbReference>
<dbReference type="GO" id="GO:0005634">
    <property type="term" value="C:nucleus"/>
    <property type="evidence" value="ECO:0007669"/>
    <property type="project" value="UniProtKB-SubCell"/>
</dbReference>
<evidence type="ECO:0000256" key="8">
    <source>
        <dbReference type="ARBA" id="ARBA00023163"/>
    </source>
</evidence>
<keyword evidence="9 11" id="KW-0675">Receptor</keyword>
<feature type="domain" description="Nuclear receptor" evidence="12">
    <location>
        <begin position="8"/>
        <end position="83"/>
    </location>
</feature>
<sequence>MQQALPEASYCTICGDRATGKHYGAISCDGCKGFFRRTVRKKHTYVCRFDKKCIVDKDHRNTCRKCRFDRCMKCGMRREAVQHERDRIASHRSTTVVSSSSEAYIDELLKAERAAHMLRASVITRTADARRTATTYDVTESMHQQLMLMVEWAKNLTEFQALPTECQVALLRNFSAQHLVICAGFRSIQVKNAIWLTNDACLPRDVPTIPDVNRVAARILDHVTQPMRNLNMDESEYVSLKAVAFFDPLAKGVEASAAAVENTRGKVLCAFENHVTKISPHREINRRLANLLLLLPPVLAIARDLIEDVHLCKVFSLADIDSLIQELMLPVENVENDNINSLMAKMNSAASANDKAN</sequence>
<dbReference type="InterPro" id="IPR000003">
    <property type="entry name" value="Retinoid-X_rcpt/HNF4"/>
</dbReference>
<evidence type="ECO:0000256" key="3">
    <source>
        <dbReference type="ARBA" id="ARBA00022723"/>
    </source>
</evidence>
<dbReference type="Gene3D" id="1.10.565.10">
    <property type="entry name" value="Retinoid X Receptor"/>
    <property type="match status" value="1"/>
</dbReference>
<dbReference type="FunFam" id="3.30.50.10:FF:000030">
    <property type="entry name" value="Nuclear Hormone Receptor family"/>
    <property type="match status" value="1"/>
</dbReference>
<dbReference type="PROSITE" id="PS00031">
    <property type="entry name" value="NUCLEAR_REC_DBD_1"/>
    <property type="match status" value="1"/>
</dbReference>
<evidence type="ECO:0000256" key="7">
    <source>
        <dbReference type="ARBA" id="ARBA00023125"/>
    </source>
</evidence>
<dbReference type="WBParaSite" id="SMUV_0000369301-mRNA-1">
    <property type="protein sequence ID" value="SMUV_0000369301-mRNA-1"/>
    <property type="gene ID" value="SMUV_0000369301"/>
</dbReference>
<keyword evidence="6 11" id="KW-0805">Transcription regulation</keyword>
<keyword evidence="14" id="KW-1185">Reference proteome</keyword>
<dbReference type="InterPro" id="IPR050274">
    <property type="entry name" value="Nuclear_hormone_rcpt_NR2"/>
</dbReference>
<evidence type="ECO:0000256" key="2">
    <source>
        <dbReference type="ARBA" id="ARBA00005993"/>
    </source>
</evidence>
<evidence type="ECO:0000256" key="11">
    <source>
        <dbReference type="RuleBase" id="RU004334"/>
    </source>
</evidence>
<evidence type="ECO:0000259" key="13">
    <source>
        <dbReference type="PROSITE" id="PS51843"/>
    </source>
</evidence>
<dbReference type="Pfam" id="PF00105">
    <property type="entry name" value="zf-C4"/>
    <property type="match status" value="1"/>
</dbReference>
<dbReference type="InterPro" id="IPR035500">
    <property type="entry name" value="NHR-like_dom_sf"/>
</dbReference>
<feature type="domain" description="NR LBD" evidence="13">
    <location>
        <begin position="100"/>
        <end position="331"/>
    </location>
</feature>
<dbReference type="PROSITE" id="PS51843">
    <property type="entry name" value="NR_LBD"/>
    <property type="match status" value="1"/>
</dbReference>
<dbReference type="SMART" id="SM00399">
    <property type="entry name" value="ZnF_C4"/>
    <property type="match status" value="1"/>
</dbReference>
<dbReference type="AlphaFoldDB" id="A0A0N5AH54"/>
<organism evidence="14 15">
    <name type="scientific">Syphacia muris</name>
    <dbReference type="NCBI Taxonomy" id="451379"/>
    <lineage>
        <taxon>Eukaryota</taxon>
        <taxon>Metazoa</taxon>
        <taxon>Ecdysozoa</taxon>
        <taxon>Nematoda</taxon>
        <taxon>Chromadorea</taxon>
        <taxon>Rhabditida</taxon>
        <taxon>Spirurina</taxon>
        <taxon>Oxyuridomorpha</taxon>
        <taxon>Oxyuroidea</taxon>
        <taxon>Oxyuridae</taxon>
        <taxon>Syphacia</taxon>
    </lineage>
</organism>
<evidence type="ECO:0000256" key="9">
    <source>
        <dbReference type="ARBA" id="ARBA00023170"/>
    </source>
</evidence>
<dbReference type="PROSITE" id="PS51030">
    <property type="entry name" value="NUCLEAR_REC_DBD_2"/>
    <property type="match status" value="1"/>
</dbReference>
<keyword evidence="4 11" id="KW-0863">Zinc-finger</keyword>
<evidence type="ECO:0000256" key="10">
    <source>
        <dbReference type="ARBA" id="ARBA00023242"/>
    </source>
</evidence>
<keyword evidence="3 11" id="KW-0479">Metal-binding</keyword>
<dbReference type="InterPro" id="IPR000536">
    <property type="entry name" value="Nucl_hrmn_rcpt_lig-bd"/>
</dbReference>
<evidence type="ECO:0000256" key="1">
    <source>
        <dbReference type="ARBA" id="ARBA00004123"/>
    </source>
</evidence>
<dbReference type="InterPro" id="IPR001723">
    <property type="entry name" value="Nuclear_hrmn_rcpt"/>
</dbReference>
<reference evidence="15" key="1">
    <citation type="submission" date="2017-02" db="UniProtKB">
        <authorList>
            <consortium name="WormBaseParasite"/>
        </authorList>
    </citation>
    <scope>IDENTIFICATION</scope>
</reference>
<proteinExistence type="inferred from homology"/>
<dbReference type="InterPro" id="IPR013088">
    <property type="entry name" value="Znf_NHR/GATA"/>
</dbReference>
<dbReference type="Proteomes" id="UP000046393">
    <property type="component" value="Unplaced"/>
</dbReference>
<keyword evidence="8 11" id="KW-0804">Transcription</keyword>
<dbReference type="SUPFAM" id="SSF57716">
    <property type="entry name" value="Glucocorticoid receptor-like (DNA-binding domain)"/>
    <property type="match status" value="1"/>
</dbReference>
<dbReference type="GO" id="GO:0008270">
    <property type="term" value="F:zinc ion binding"/>
    <property type="evidence" value="ECO:0007669"/>
    <property type="project" value="UniProtKB-KW"/>
</dbReference>
<dbReference type="InterPro" id="IPR001628">
    <property type="entry name" value="Znf_hrmn_rcpt"/>
</dbReference>
<evidence type="ECO:0000313" key="15">
    <source>
        <dbReference type="WBParaSite" id="SMUV_0000369301-mRNA-1"/>
    </source>
</evidence>
<dbReference type="PRINTS" id="PR00398">
    <property type="entry name" value="STRDHORMONER"/>
</dbReference>
<name>A0A0N5AH54_9BILA</name>
<dbReference type="PRINTS" id="PR00545">
    <property type="entry name" value="RETINOIDXR"/>
</dbReference>
<dbReference type="SMART" id="SM00430">
    <property type="entry name" value="HOLI"/>
    <property type="match status" value="1"/>
</dbReference>
<protein>
    <submittedName>
        <fullName evidence="15">Nuclear receptor domain-containing protein</fullName>
    </submittedName>
</protein>
<evidence type="ECO:0000256" key="6">
    <source>
        <dbReference type="ARBA" id="ARBA00023015"/>
    </source>
</evidence>
<dbReference type="Pfam" id="PF00104">
    <property type="entry name" value="Hormone_recep"/>
    <property type="match status" value="1"/>
</dbReference>
<dbReference type="SUPFAM" id="SSF48508">
    <property type="entry name" value="Nuclear receptor ligand-binding domain"/>
    <property type="match status" value="1"/>
</dbReference>
<dbReference type="CDD" id="cd06960">
    <property type="entry name" value="NR_DBD_HNF4A"/>
    <property type="match status" value="1"/>
</dbReference>
<comment type="subcellular location">
    <subcellularLocation>
        <location evidence="1 11">Nucleus</location>
    </subcellularLocation>
</comment>
<dbReference type="InterPro" id="IPR049636">
    <property type="entry name" value="HNF4-like_DBD"/>
</dbReference>
<dbReference type="Gene3D" id="3.30.50.10">
    <property type="entry name" value="Erythroid Transcription Factor GATA-1, subunit A"/>
    <property type="match status" value="1"/>
</dbReference>
<dbReference type="PANTHER" id="PTHR24083">
    <property type="entry name" value="NUCLEAR HORMONE RECEPTOR"/>
    <property type="match status" value="1"/>
</dbReference>
<comment type="similarity">
    <text evidence="2 11">Belongs to the nuclear hormone receptor family.</text>
</comment>
<evidence type="ECO:0000256" key="5">
    <source>
        <dbReference type="ARBA" id="ARBA00022833"/>
    </source>
</evidence>
<keyword evidence="10 11" id="KW-0539">Nucleus</keyword>
<accession>A0A0N5AH54</accession>
<evidence type="ECO:0000256" key="4">
    <source>
        <dbReference type="ARBA" id="ARBA00022771"/>
    </source>
</evidence>
<keyword evidence="5 11" id="KW-0862">Zinc</keyword>
<keyword evidence="7 11" id="KW-0238">DNA-binding</keyword>